<evidence type="ECO:0000256" key="6">
    <source>
        <dbReference type="ARBA" id="ARBA00023239"/>
    </source>
</evidence>
<comment type="similarity">
    <text evidence="1">Belongs to the class-I fumarase family.</text>
</comment>
<dbReference type="EC" id="4.2.1.2" evidence="8"/>
<proteinExistence type="inferred from homology"/>
<keyword evidence="2" id="KW-0004">4Fe-4S</keyword>
<dbReference type="PANTHER" id="PTHR30389">
    <property type="entry name" value="FUMARATE HYDRATASE-RELATED"/>
    <property type="match status" value="1"/>
</dbReference>
<organism evidence="8">
    <name type="scientific">hydrothermal vent metagenome</name>
    <dbReference type="NCBI Taxonomy" id="652676"/>
    <lineage>
        <taxon>unclassified sequences</taxon>
        <taxon>metagenomes</taxon>
        <taxon>ecological metagenomes</taxon>
    </lineage>
</organism>
<evidence type="ECO:0000256" key="1">
    <source>
        <dbReference type="ARBA" id="ARBA00008876"/>
    </source>
</evidence>
<accession>A0A1W1CE83</accession>
<dbReference type="Pfam" id="PF05681">
    <property type="entry name" value="Fumerase"/>
    <property type="match status" value="1"/>
</dbReference>
<feature type="domain" description="Fe-S hydro-lyase tartrate dehydratase alpha-type catalytic" evidence="7">
    <location>
        <begin position="20"/>
        <end position="290"/>
    </location>
</feature>
<dbReference type="GO" id="GO:0051539">
    <property type="term" value="F:4 iron, 4 sulfur cluster binding"/>
    <property type="evidence" value="ECO:0007669"/>
    <property type="project" value="UniProtKB-KW"/>
</dbReference>
<dbReference type="InterPro" id="IPR004646">
    <property type="entry name" value="Fe-S_hydro-lyase_TtdA-typ_cat"/>
</dbReference>
<sequence>MIKNQIGAFMREIEFDVVVKAVKDMIMHCGTDLPQDTYDALKQAMEEEKSPVSKEVIRQLLENATIAKDEKRPLCQDTGLAVFFVNVGEDVRIKGGLLRDAINKGTEQGYTEGYLRASTCEPFSRLNLKDKVGYNLPAIIHFDIVKGDKIDIEYAAKGGGSENVSRARVFPPAAGKDGIVEYVKEVISDAGGNPCPPITVGVGIGGTFEKAVISSKHALFRDLETTNPDPEMAELEDRMLVEINNLGIGAMGMGGTKTALAVHIEANPCHIASLPVSVNVQCHSSRHTHITI</sequence>
<evidence type="ECO:0000256" key="4">
    <source>
        <dbReference type="ARBA" id="ARBA00023004"/>
    </source>
</evidence>
<dbReference type="PANTHER" id="PTHR30389:SF17">
    <property type="entry name" value="L(+)-TARTRATE DEHYDRATASE SUBUNIT ALPHA-RELATED"/>
    <property type="match status" value="1"/>
</dbReference>
<keyword evidence="6 8" id="KW-0456">Lyase</keyword>
<evidence type="ECO:0000256" key="2">
    <source>
        <dbReference type="ARBA" id="ARBA00022485"/>
    </source>
</evidence>
<keyword evidence="3" id="KW-0479">Metal-binding</keyword>
<evidence type="ECO:0000256" key="3">
    <source>
        <dbReference type="ARBA" id="ARBA00022723"/>
    </source>
</evidence>
<keyword evidence="4" id="KW-0408">Iron</keyword>
<reference evidence="8" key="1">
    <citation type="submission" date="2016-10" db="EMBL/GenBank/DDBJ databases">
        <authorList>
            <person name="de Groot N.N."/>
        </authorList>
    </citation>
    <scope>NUCLEOTIDE SEQUENCE</scope>
</reference>
<name>A0A1W1CE83_9ZZZZ</name>
<evidence type="ECO:0000313" key="8">
    <source>
        <dbReference type="EMBL" id="SFV64022.1"/>
    </source>
</evidence>
<dbReference type="GO" id="GO:0046872">
    <property type="term" value="F:metal ion binding"/>
    <property type="evidence" value="ECO:0007669"/>
    <property type="project" value="UniProtKB-KW"/>
</dbReference>
<dbReference type="AlphaFoldDB" id="A0A1W1CE83"/>
<dbReference type="NCBIfam" id="TIGR00722">
    <property type="entry name" value="ttdA_fumA_fumB"/>
    <property type="match status" value="1"/>
</dbReference>
<evidence type="ECO:0000256" key="5">
    <source>
        <dbReference type="ARBA" id="ARBA00023014"/>
    </source>
</evidence>
<gene>
    <name evidence="8" type="ORF">MNB_SV-14-1510</name>
</gene>
<protein>
    <submittedName>
        <fullName evidence="8">Fumarate hydratase class I, aerobic</fullName>
        <ecNumber evidence="8">4.2.1.2</ecNumber>
    </submittedName>
</protein>
<evidence type="ECO:0000259" key="7">
    <source>
        <dbReference type="Pfam" id="PF05681"/>
    </source>
</evidence>
<dbReference type="GO" id="GO:0004333">
    <property type="term" value="F:fumarate hydratase activity"/>
    <property type="evidence" value="ECO:0007669"/>
    <property type="project" value="UniProtKB-EC"/>
</dbReference>
<dbReference type="NCBIfam" id="NF004885">
    <property type="entry name" value="PRK06246.1"/>
    <property type="match status" value="1"/>
</dbReference>
<keyword evidence="5" id="KW-0411">Iron-sulfur</keyword>
<dbReference type="InterPro" id="IPR051208">
    <property type="entry name" value="Class-I_Fumarase/Tartrate_DH"/>
</dbReference>
<dbReference type="EMBL" id="FPHN01000160">
    <property type="protein sequence ID" value="SFV64022.1"/>
    <property type="molecule type" value="Genomic_DNA"/>
</dbReference>